<accession>A0A448TS52</accession>
<dbReference type="OrthoDB" id="8603558at2"/>
<feature type="signal peptide" evidence="1">
    <location>
        <begin position="1"/>
        <end position="24"/>
    </location>
</feature>
<dbReference type="KEGG" id="adp:NCTC12871_00143"/>
<gene>
    <name evidence="3" type="ORF">NCTC12871_00143</name>
</gene>
<dbReference type="PANTHER" id="PTHR36933:SF1">
    <property type="entry name" value="SLL0788 PROTEIN"/>
    <property type="match status" value="1"/>
</dbReference>
<keyword evidence="4" id="KW-1185">Reference proteome</keyword>
<dbReference type="EMBL" id="LR134510">
    <property type="protein sequence ID" value="VEJ08736.1"/>
    <property type="molecule type" value="Genomic_DNA"/>
</dbReference>
<dbReference type="RefSeq" id="WP_126598066.1">
    <property type="nucleotide sequence ID" value="NZ_LR134510.1"/>
</dbReference>
<name>A0A448TS52_9PAST</name>
<sequence>MKAKMIMATSAAVVLAAFSGTAQADSTLSSFASSVTAATDSAVHQVASTAKDAASKTEAVAKDMAMKTEVAAKDVASKTEKVAKSAVTKAEDTAKSAAHAVESKMDAVMHKKLDAGMKKMETRMAKGMAYNNPDYAFAAGMLPHHVGAVDMAKVELRFGKDPEMRALAKNIIAAQKKEIKEMHHWLKKHKALASQKSSDVSVKMHQELKVGMEKMDAGMMKGMAYNNPDIAFAAGMLPHHVGAVDMAKVELEYGKNPQMRALATSIIKSQTAQIKQMHVWLGKHGVQE</sequence>
<evidence type="ECO:0000313" key="4">
    <source>
        <dbReference type="Proteomes" id="UP000279799"/>
    </source>
</evidence>
<dbReference type="AlphaFoldDB" id="A0A448TS52"/>
<reference evidence="3 4" key="1">
    <citation type="submission" date="2018-12" db="EMBL/GenBank/DDBJ databases">
        <authorList>
            <consortium name="Pathogen Informatics"/>
        </authorList>
    </citation>
    <scope>NUCLEOTIDE SEQUENCE [LARGE SCALE GENOMIC DNA]</scope>
    <source>
        <strain evidence="3 4">NCTC12871</strain>
    </source>
</reference>
<dbReference type="InterPro" id="IPR005183">
    <property type="entry name" value="DUF305_CopM-like"/>
</dbReference>
<keyword evidence="1" id="KW-0732">Signal</keyword>
<evidence type="ECO:0000256" key="1">
    <source>
        <dbReference type="SAM" id="SignalP"/>
    </source>
</evidence>
<dbReference type="PANTHER" id="PTHR36933">
    <property type="entry name" value="SLL0788 PROTEIN"/>
    <property type="match status" value="1"/>
</dbReference>
<protein>
    <submittedName>
        <fullName evidence="3">Uncharacterized protein conserved in bacteria</fullName>
    </submittedName>
</protein>
<feature type="chain" id="PRO_5019417048" evidence="1">
    <location>
        <begin position="25"/>
        <end position="288"/>
    </location>
</feature>
<dbReference type="InterPro" id="IPR012347">
    <property type="entry name" value="Ferritin-like"/>
</dbReference>
<organism evidence="3 4">
    <name type="scientific">Actinobacillus delphinicola</name>
    <dbReference type="NCBI Taxonomy" id="51161"/>
    <lineage>
        <taxon>Bacteria</taxon>
        <taxon>Pseudomonadati</taxon>
        <taxon>Pseudomonadota</taxon>
        <taxon>Gammaproteobacteria</taxon>
        <taxon>Pasteurellales</taxon>
        <taxon>Pasteurellaceae</taxon>
        <taxon>Actinobacillus</taxon>
    </lineage>
</organism>
<dbReference type="Proteomes" id="UP000279799">
    <property type="component" value="Chromosome"/>
</dbReference>
<evidence type="ECO:0000259" key="2">
    <source>
        <dbReference type="Pfam" id="PF03713"/>
    </source>
</evidence>
<dbReference type="Gene3D" id="1.20.1260.10">
    <property type="match status" value="2"/>
</dbReference>
<evidence type="ECO:0000313" key="3">
    <source>
        <dbReference type="EMBL" id="VEJ08736.1"/>
    </source>
</evidence>
<proteinExistence type="predicted"/>
<dbReference type="Pfam" id="PF03713">
    <property type="entry name" value="DUF305"/>
    <property type="match status" value="1"/>
</dbReference>
<feature type="domain" description="DUF305" evidence="2">
    <location>
        <begin position="134"/>
        <end position="281"/>
    </location>
</feature>